<dbReference type="PANTHER" id="PTHR47481">
    <property type="match status" value="1"/>
</dbReference>
<sequence>MRTTAEPAPGTEAATAPPTPPWLPAKGIRPRPSSHAARLPPPAPHHVPWSAATETLSSPLSFDGRGAATAAGADSSGGLWGGGLRGGCAGEGRSSAAAREGGGRGDLAAHNYYHWRHLFDVHLGRCNLRFHVTDDARPQLHDPQWVKDDLAIIQWIYMRVSTEIFNLVHRDGASAADLWTALRQLFQDNVDARANNLHTKLRNMVQGDTPVGVYCQRLKAIADELHELGDPIDDRRFINVLVVSLSEWFEKQASFIPMMRPCPSFAEVRSMLQWANRAQTNKDSCPQVFTTAPRPPVPPLPPPSPPMAPPQPSGWRPSPNYRGRNPKPPQFRTAPAPNPPSAPPPAPPTAPPPPPGWHPSPDLWNGLVQAWPMPWSAPTPYGAPPAYTGGWQPGARPDTGAPILAPRQATAAYHAAPAYNAPPYASHGATSSPTCCSTIYRSTMMVPYLYADAGPTADATTPASSHVYTSLYFDSELGPSCYSTSHEQLCYTRKLRYGLDFRYWCF</sequence>
<feature type="compositionally biased region" description="Pro residues" evidence="1">
    <location>
        <begin position="293"/>
        <end position="312"/>
    </location>
</feature>
<evidence type="ECO:0000313" key="3">
    <source>
        <dbReference type="Proteomes" id="UP001231189"/>
    </source>
</evidence>
<dbReference type="PANTHER" id="PTHR47481:SF41">
    <property type="entry name" value="COPIA-LIKE POLYPROTEIN_RETROTRANSPOSON"/>
    <property type="match status" value="1"/>
</dbReference>
<dbReference type="EMBL" id="JAUUTY010000001">
    <property type="protein sequence ID" value="KAK1692125.1"/>
    <property type="molecule type" value="Genomic_DNA"/>
</dbReference>
<organism evidence="2 3">
    <name type="scientific">Lolium multiflorum</name>
    <name type="common">Italian ryegrass</name>
    <name type="synonym">Lolium perenne subsp. multiflorum</name>
    <dbReference type="NCBI Taxonomy" id="4521"/>
    <lineage>
        <taxon>Eukaryota</taxon>
        <taxon>Viridiplantae</taxon>
        <taxon>Streptophyta</taxon>
        <taxon>Embryophyta</taxon>
        <taxon>Tracheophyta</taxon>
        <taxon>Spermatophyta</taxon>
        <taxon>Magnoliopsida</taxon>
        <taxon>Liliopsida</taxon>
        <taxon>Poales</taxon>
        <taxon>Poaceae</taxon>
        <taxon>BOP clade</taxon>
        <taxon>Pooideae</taxon>
        <taxon>Poodae</taxon>
        <taxon>Poeae</taxon>
        <taxon>Poeae Chloroplast Group 2 (Poeae type)</taxon>
        <taxon>Loliodinae</taxon>
        <taxon>Loliinae</taxon>
        <taxon>Lolium</taxon>
    </lineage>
</organism>
<reference evidence="2" key="1">
    <citation type="submission" date="2023-07" db="EMBL/GenBank/DDBJ databases">
        <title>A chromosome-level genome assembly of Lolium multiflorum.</title>
        <authorList>
            <person name="Chen Y."/>
            <person name="Copetti D."/>
            <person name="Kolliker R."/>
            <person name="Studer B."/>
        </authorList>
    </citation>
    <scope>NUCLEOTIDE SEQUENCE</scope>
    <source>
        <strain evidence="2">02402/16</strain>
        <tissue evidence="2">Leaf</tissue>
    </source>
</reference>
<comment type="caution">
    <text evidence="2">The sequence shown here is derived from an EMBL/GenBank/DDBJ whole genome shotgun (WGS) entry which is preliminary data.</text>
</comment>
<dbReference type="Proteomes" id="UP001231189">
    <property type="component" value="Unassembled WGS sequence"/>
</dbReference>
<feature type="compositionally biased region" description="Pro residues" evidence="1">
    <location>
        <begin position="336"/>
        <end position="358"/>
    </location>
</feature>
<dbReference type="Pfam" id="PF14223">
    <property type="entry name" value="Retrotran_gag_2"/>
    <property type="match status" value="1"/>
</dbReference>
<accession>A0AAD8TQT0</accession>
<evidence type="ECO:0000256" key="1">
    <source>
        <dbReference type="SAM" id="MobiDB-lite"/>
    </source>
</evidence>
<dbReference type="AlphaFoldDB" id="A0AAD8TQT0"/>
<feature type="region of interest" description="Disordered" evidence="1">
    <location>
        <begin position="1"/>
        <end position="49"/>
    </location>
</feature>
<proteinExistence type="predicted"/>
<gene>
    <name evidence="2" type="ORF">QYE76_008822</name>
</gene>
<evidence type="ECO:0000313" key="2">
    <source>
        <dbReference type="EMBL" id="KAK1692125.1"/>
    </source>
</evidence>
<feature type="region of interest" description="Disordered" evidence="1">
    <location>
        <begin position="282"/>
        <end position="363"/>
    </location>
</feature>
<feature type="compositionally biased region" description="Low complexity" evidence="1">
    <location>
        <begin position="1"/>
        <end position="16"/>
    </location>
</feature>
<keyword evidence="3" id="KW-1185">Reference proteome</keyword>
<protein>
    <submittedName>
        <fullName evidence="2">Uncharacterized protein</fullName>
    </submittedName>
</protein>
<dbReference type="PRINTS" id="PR01217">
    <property type="entry name" value="PRICHEXTENSN"/>
</dbReference>
<name>A0AAD8TQT0_LOLMU</name>